<evidence type="ECO:0000313" key="3">
    <source>
        <dbReference type="Proteomes" id="UP000095192"/>
    </source>
</evidence>
<feature type="compositionally biased region" description="Low complexity" evidence="1">
    <location>
        <begin position="112"/>
        <end position="128"/>
    </location>
</feature>
<dbReference type="AlphaFoldDB" id="A0A1D3CY00"/>
<dbReference type="Gene3D" id="3.40.50.2000">
    <property type="entry name" value="Glycogen Phosphorylase B"/>
    <property type="match status" value="1"/>
</dbReference>
<keyword evidence="3" id="KW-1185">Reference proteome</keyword>
<sequence>MADGATGSHAVCGVVVALGTWGDFLPLFAVAAHTALLISKKRALGAFQALGHSKGPPTCELKQHVGAEGTHDARKPPPVLIVATHECWVRQLCSEAALRGLAVASPWDASTPEAATTATGSAEAASPAGGSGGAVLRCSKGDVSLTSVGGGLPLWLLPLPSSPVRQEVTQSRAPAEFFDRLFTQHPELPYLLQAAEQRQGDASQRKGEEGDLEEWALRHTSRLISKADIQEWTWRLCLCDSGAFREKCLGLPPSPFERASTGNSTASDTGEEEALTLPRAAPIICLYSPKLFSEAASALPPFAAAVGSASVPWRELSKLQEAWYAQHEREMQRQAPPLHRVRLFGKGGSPVSPTELLLTLKELQELLQLFTAAHKPQQQQKASFVGSAKSSKNGSMPPPPFRSSEPLMLCRFLGVLPCLRCLIALFAATVRLLNHKIVVVASSAAFCPCNATPGRPPESEIQKGLKALAAAAIAAQVMVILTPISLADLLPPPQCSQGTAAAKEGSVRGVLQSSPRASFASPVCIVSHGSAGSAATFCHVSGIPHLLLPLLFDQQQVAKCMQRAGLGAVASEDLLDALTAIRSQEATAQQREMQSPTQRHHVEGKWITHVLPIFLSYGRMTGPENFPDGLRRS</sequence>
<protein>
    <submittedName>
        <fullName evidence="2">Uncharacterized protein</fullName>
    </submittedName>
</protein>
<dbReference type="SUPFAM" id="SSF53756">
    <property type="entry name" value="UDP-Glycosyltransferase/glycogen phosphorylase"/>
    <property type="match status" value="1"/>
</dbReference>
<feature type="region of interest" description="Disordered" evidence="1">
    <location>
        <begin position="112"/>
        <end position="133"/>
    </location>
</feature>
<dbReference type="InParanoid" id="A0A1D3CY00"/>
<feature type="compositionally biased region" description="Polar residues" evidence="1">
    <location>
        <begin position="381"/>
        <end position="394"/>
    </location>
</feature>
<gene>
    <name evidence="2" type="ORF">cyc_04763</name>
</gene>
<dbReference type="EMBL" id="JROU02001539">
    <property type="protein sequence ID" value="OEH76076.1"/>
    <property type="molecule type" value="Genomic_DNA"/>
</dbReference>
<dbReference type="VEuPathDB" id="ToxoDB:cyc_04763"/>
<proteinExistence type="predicted"/>
<name>A0A1D3CY00_9EIME</name>
<dbReference type="Proteomes" id="UP000095192">
    <property type="component" value="Unassembled WGS sequence"/>
</dbReference>
<comment type="caution">
    <text evidence="2">The sequence shown here is derived from an EMBL/GenBank/DDBJ whole genome shotgun (WGS) entry which is preliminary data.</text>
</comment>
<feature type="region of interest" description="Disordered" evidence="1">
    <location>
        <begin position="381"/>
        <end position="400"/>
    </location>
</feature>
<evidence type="ECO:0000313" key="2">
    <source>
        <dbReference type="EMBL" id="OEH76076.1"/>
    </source>
</evidence>
<evidence type="ECO:0000256" key="1">
    <source>
        <dbReference type="SAM" id="MobiDB-lite"/>
    </source>
</evidence>
<accession>A0A1D3CY00</accession>
<reference evidence="2 3" key="1">
    <citation type="journal article" date="2016" name="BMC Genomics">
        <title>Comparative genomics reveals Cyclospora cayetanensis possesses coccidia-like metabolism and invasion components but unique surface antigens.</title>
        <authorList>
            <person name="Liu S."/>
            <person name="Wang L."/>
            <person name="Zheng H."/>
            <person name="Xu Z."/>
            <person name="Roellig D.M."/>
            <person name="Li N."/>
            <person name="Frace M.A."/>
            <person name="Tang K."/>
            <person name="Arrowood M.J."/>
            <person name="Moss D.M."/>
            <person name="Zhang L."/>
            <person name="Feng Y."/>
            <person name="Xiao L."/>
        </authorList>
    </citation>
    <scope>NUCLEOTIDE SEQUENCE [LARGE SCALE GENOMIC DNA]</scope>
    <source>
        <strain evidence="2 3">CHN_HEN01</strain>
    </source>
</reference>
<organism evidence="2 3">
    <name type="scientific">Cyclospora cayetanensis</name>
    <dbReference type="NCBI Taxonomy" id="88456"/>
    <lineage>
        <taxon>Eukaryota</taxon>
        <taxon>Sar</taxon>
        <taxon>Alveolata</taxon>
        <taxon>Apicomplexa</taxon>
        <taxon>Conoidasida</taxon>
        <taxon>Coccidia</taxon>
        <taxon>Eucoccidiorida</taxon>
        <taxon>Eimeriorina</taxon>
        <taxon>Eimeriidae</taxon>
        <taxon>Cyclospora</taxon>
    </lineage>
</organism>